<evidence type="ECO:0000256" key="2">
    <source>
        <dbReference type="SAM" id="SignalP"/>
    </source>
</evidence>
<feature type="signal peptide" evidence="2">
    <location>
        <begin position="1"/>
        <end position="32"/>
    </location>
</feature>
<accession>R7WQ66</accession>
<dbReference type="PROSITE" id="PS51257">
    <property type="entry name" value="PROKAR_LIPOPROTEIN"/>
    <property type="match status" value="1"/>
</dbReference>
<comment type="caution">
    <text evidence="4">The sequence shown here is derived from an EMBL/GenBank/DDBJ whole genome shotgun (WGS) entry which is preliminary data.</text>
</comment>
<proteinExistence type="predicted"/>
<dbReference type="PATRIC" id="fig|1273125.3.peg.2395"/>
<evidence type="ECO:0000256" key="1">
    <source>
        <dbReference type="SAM" id="MobiDB-lite"/>
    </source>
</evidence>
<feature type="domain" description="Solute-binding protein family 5" evidence="3">
    <location>
        <begin position="111"/>
        <end position="495"/>
    </location>
</feature>
<sequence length="613" mass="64049">MSVPRRVAAGMRRRVGVAATAVLALGVAACTAAPPPPVESTETETTTAPATPADSRPFVVGIDDVGNGFNPHLLADQSPANAAVASLVLPSPFRAASNGDRPELVDWLPDPALLVSAQVTSTDPFTITYVLRGDAQWSDGAPVAAEDFRYLWQQMISRPGVVDPAGYRLIEDVRSSGGGKTVTVELRDPYPAWQQLFTDLLPSHLLKDSPGGFESGLADGIPVSASYFGIESFDRGRDEIVLERNDRYWGTPAAADSVVMRRAGTSAQLADSMRTNDTQLALVRGDEVTAQQLRVIPNVRTAGVAQPRMLEVMLNGRVPELVDVRVRRALLGLLDVDLLARVADRSDPAVVRSLVYAPSDPEYAPTAPPPLGRDAALATLAEAGWTRTPTEPEPVPETTTTSTPAATPSPLPVDDPLQRTGDSLALTIGVPEGDDVARAVAATASDQLRGAGVEASVVELEAEELYGEALTSGEIGAVIGWNRAGVDPATAVASRFSCLPDPAEAPTPPTPPAGDADTDENDPMRSALEAPSNLTGLCDPTVAPAIDAALRGEGDVTATLRDVDTRLWGLATVLPVVQDGALTAAGPSAGDVALTGPLPSTLFADAHVWNRAD</sequence>
<dbReference type="PANTHER" id="PTHR30290:SF65">
    <property type="entry name" value="MONOACYL PHOSPHATIDYLINOSITOL TETRAMANNOSIDE-BINDING PROTEIN LPQW-RELATED"/>
    <property type="match status" value="1"/>
</dbReference>
<gene>
    <name evidence="4" type="ORF">Rrhod_2505</name>
</gene>
<dbReference type="PANTHER" id="PTHR30290">
    <property type="entry name" value="PERIPLASMIC BINDING COMPONENT OF ABC TRANSPORTER"/>
    <property type="match status" value="1"/>
</dbReference>
<dbReference type="AlphaFoldDB" id="R7WQ66"/>
<name>R7WQ66_9NOCA</name>
<dbReference type="EMBL" id="APMY01000075">
    <property type="protein sequence ID" value="EOM76139.1"/>
    <property type="molecule type" value="Genomic_DNA"/>
</dbReference>
<keyword evidence="5" id="KW-1185">Reference proteome</keyword>
<dbReference type="InterPro" id="IPR039424">
    <property type="entry name" value="SBP_5"/>
</dbReference>
<dbReference type="Pfam" id="PF00496">
    <property type="entry name" value="SBP_bac_5"/>
    <property type="match status" value="1"/>
</dbReference>
<dbReference type="Gene3D" id="3.90.76.10">
    <property type="entry name" value="Dipeptide-binding Protein, Domain 1"/>
    <property type="match status" value="1"/>
</dbReference>
<keyword evidence="2" id="KW-0732">Signal</keyword>
<dbReference type="Proteomes" id="UP000013525">
    <property type="component" value="Unassembled WGS sequence"/>
</dbReference>
<dbReference type="Gene3D" id="3.10.105.10">
    <property type="entry name" value="Dipeptide-binding Protein, Domain 3"/>
    <property type="match status" value="1"/>
</dbReference>
<evidence type="ECO:0000313" key="5">
    <source>
        <dbReference type="Proteomes" id="UP000013525"/>
    </source>
</evidence>
<feature type="region of interest" description="Disordered" evidence="1">
    <location>
        <begin position="32"/>
        <end position="56"/>
    </location>
</feature>
<dbReference type="SUPFAM" id="SSF53850">
    <property type="entry name" value="Periplasmic binding protein-like II"/>
    <property type="match status" value="1"/>
</dbReference>
<dbReference type="eggNOG" id="COG0747">
    <property type="taxonomic scope" value="Bacteria"/>
</dbReference>
<dbReference type="Gene3D" id="3.40.190.10">
    <property type="entry name" value="Periplasmic binding protein-like II"/>
    <property type="match status" value="1"/>
</dbReference>
<feature type="compositionally biased region" description="Pro residues" evidence="1">
    <location>
        <begin position="503"/>
        <end position="512"/>
    </location>
</feature>
<evidence type="ECO:0000313" key="4">
    <source>
        <dbReference type="EMBL" id="EOM76139.1"/>
    </source>
</evidence>
<feature type="chain" id="PRO_5039046131" description="Solute-binding protein family 5 domain-containing protein" evidence="2">
    <location>
        <begin position="33"/>
        <end position="613"/>
    </location>
</feature>
<evidence type="ECO:0000259" key="3">
    <source>
        <dbReference type="Pfam" id="PF00496"/>
    </source>
</evidence>
<dbReference type="GO" id="GO:0015833">
    <property type="term" value="P:peptide transport"/>
    <property type="evidence" value="ECO:0007669"/>
    <property type="project" value="TreeGrafter"/>
</dbReference>
<feature type="region of interest" description="Disordered" evidence="1">
    <location>
        <begin position="499"/>
        <end position="533"/>
    </location>
</feature>
<organism evidence="4 5">
    <name type="scientific">Rhodococcus rhodnii LMG 5362</name>
    <dbReference type="NCBI Taxonomy" id="1273125"/>
    <lineage>
        <taxon>Bacteria</taxon>
        <taxon>Bacillati</taxon>
        <taxon>Actinomycetota</taxon>
        <taxon>Actinomycetes</taxon>
        <taxon>Mycobacteriales</taxon>
        <taxon>Nocardiaceae</taxon>
        <taxon>Rhodococcus</taxon>
    </lineage>
</organism>
<reference evidence="4 5" key="1">
    <citation type="journal article" date="2013" name="Genome Announc.">
        <title>Draft Genome Sequence of Rhodococcus rhodnii Strain LMG5362, a Symbiont of Rhodnius prolixus (Hemiptera, Reduviidae, Triatominae), the Principle Vector of Trypanosoma cruzi.</title>
        <authorList>
            <person name="Pachebat J.A."/>
            <person name="van Keulen G."/>
            <person name="Whitten M.M."/>
            <person name="Girdwood S."/>
            <person name="Del Sol R."/>
            <person name="Dyson P.J."/>
            <person name="Facey P.D."/>
        </authorList>
    </citation>
    <scope>NUCLEOTIDE SEQUENCE [LARGE SCALE GENOMIC DNA]</scope>
    <source>
        <strain evidence="4 5">LMG 5362</strain>
    </source>
</reference>
<feature type="compositionally biased region" description="Low complexity" evidence="1">
    <location>
        <begin position="396"/>
        <end position="406"/>
    </location>
</feature>
<feature type="region of interest" description="Disordered" evidence="1">
    <location>
        <begin position="385"/>
        <end position="419"/>
    </location>
</feature>
<dbReference type="CDD" id="cd08501">
    <property type="entry name" value="PBP2_Lpqw"/>
    <property type="match status" value="1"/>
</dbReference>
<dbReference type="GO" id="GO:1904680">
    <property type="term" value="F:peptide transmembrane transporter activity"/>
    <property type="evidence" value="ECO:0007669"/>
    <property type="project" value="TreeGrafter"/>
</dbReference>
<dbReference type="InterPro" id="IPR000914">
    <property type="entry name" value="SBP_5_dom"/>
</dbReference>
<protein>
    <recommendedName>
        <fullName evidence="3">Solute-binding protein family 5 domain-containing protein</fullName>
    </recommendedName>
</protein>
<feature type="compositionally biased region" description="Low complexity" evidence="1">
    <location>
        <begin position="39"/>
        <end position="53"/>
    </location>
</feature>